<evidence type="ECO:0000313" key="2">
    <source>
        <dbReference type="Proteomes" id="UP000034245"/>
    </source>
</evidence>
<organism evidence="1 2">
    <name type="scientific">Corynebacterium minutissimum</name>
    <dbReference type="NCBI Taxonomy" id="38301"/>
    <lineage>
        <taxon>Bacteria</taxon>
        <taxon>Bacillati</taxon>
        <taxon>Actinomycetota</taxon>
        <taxon>Actinomycetes</taxon>
        <taxon>Mycobacteriales</taxon>
        <taxon>Corynebacteriaceae</taxon>
        <taxon>Corynebacterium</taxon>
    </lineage>
</organism>
<gene>
    <name evidence="1" type="ORF">WU87_04735</name>
</gene>
<dbReference type="EMBL" id="LAYQ01000010">
    <property type="protein sequence ID" value="KKO80476.1"/>
    <property type="molecule type" value="Genomic_DNA"/>
</dbReference>
<dbReference type="Proteomes" id="UP000034245">
    <property type="component" value="Unassembled WGS sequence"/>
</dbReference>
<reference evidence="1" key="1">
    <citation type="submission" date="2015-04" db="EMBL/GenBank/DDBJ databases">
        <title>Draft Genome Sequences of Three Species of Emerging Human-Pathogenic Corynebacteria.</title>
        <authorList>
            <person name="Pacheco L.G."/>
            <person name="Mattos-Guaraldi A.L."/>
            <person name="Santos C.S."/>
            <person name="Veras A.O."/>
            <person name="Guimaraes L.C."/>
            <person name="Abreu V."/>
            <person name="Pereira F.L."/>
            <person name="Soares S.C."/>
            <person name="Dorella F.A."/>
            <person name="Carvalho A.F."/>
            <person name="Leal C.G."/>
            <person name="Figueiredo H.C."/>
            <person name="Ramos J.N."/>
            <person name="Vieira V."/>
            <person name="Farfour E."/>
            <person name="Guiso N."/>
            <person name="Hirata R.Jr."/>
            <person name="Ramos R.T."/>
            <person name="Azevedo V."/>
            <person name="Silva A."/>
        </authorList>
    </citation>
    <scope>NUCLEOTIDE SEQUENCE</scope>
    <source>
        <strain evidence="1">1941</strain>
    </source>
</reference>
<protein>
    <submittedName>
        <fullName evidence="1">Uncharacterized protein</fullName>
    </submittedName>
</protein>
<name>A0ACC4UC22_9CORY</name>
<proteinExistence type="predicted"/>
<comment type="caution">
    <text evidence="1">The sequence shown here is derived from an EMBL/GenBank/DDBJ whole genome shotgun (WGS) entry which is preliminary data.</text>
</comment>
<keyword evidence="2" id="KW-1185">Reference proteome</keyword>
<accession>A0ACC4UC22</accession>
<sequence>MTTTALLDHVAATYTNDRRSSASFISSDCVVMDIDNDHTEESSNWVTPEKLAELMAGVVFMTATSRNHQKAKGVLAARFGFFDQQALDAGRFIYGTTNGPSAGWRS</sequence>
<evidence type="ECO:0000313" key="1">
    <source>
        <dbReference type="EMBL" id="KKO80476.1"/>
    </source>
</evidence>